<dbReference type="Gene3D" id="3.30.230.10">
    <property type="match status" value="1"/>
</dbReference>
<evidence type="ECO:0000313" key="4">
    <source>
        <dbReference type="EMBL" id="CAB4682692.1"/>
    </source>
</evidence>
<dbReference type="InterPro" id="IPR035647">
    <property type="entry name" value="EFG_III/V"/>
</dbReference>
<reference evidence="4" key="1">
    <citation type="submission" date="2020-05" db="EMBL/GenBank/DDBJ databases">
        <authorList>
            <person name="Chiriac C."/>
            <person name="Salcher M."/>
            <person name="Ghai R."/>
            <person name="Kavagutti S V."/>
        </authorList>
    </citation>
    <scope>NUCLEOTIDE SEQUENCE</scope>
</reference>
<name>A0A6J6N950_9ZZZZ</name>
<keyword evidence="2" id="KW-0342">GTP-binding</keyword>
<dbReference type="FunFam" id="3.30.70.240:FF:000001">
    <property type="entry name" value="Elongation factor G"/>
    <property type="match status" value="1"/>
</dbReference>
<dbReference type="Pfam" id="PF00679">
    <property type="entry name" value="EFG_C"/>
    <property type="match status" value="1"/>
</dbReference>
<proteinExistence type="predicted"/>
<dbReference type="GO" id="GO:0032790">
    <property type="term" value="P:ribosome disassembly"/>
    <property type="evidence" value="ECO:0007669"/>
    <property type="project" value="TreeGrafter"/>
</dbReference>
<keyword evidence="1" id="KW-0547">Nucleotide-binding</keyword>
<dbReference type="EMBL" id="CAEZWW010000191">
    <property type="protein sequence ID" value="CAB4682692.1"/>
    <property type="molecule type" value="Genomic_DNA"/>
</dbReference>
<gene>
    <name evidence="4" type="ORF">UFOPK2310_01331</name>
</gene>
<dbReference type="InterPro" id="IPR035649">
    <property type="entry name" value="EFG_V"/>
</dbReference>
<dbReference type="SMART" id="SM00838">
    <property type="entry name" value="EFG_C"/>
    <property type="match status" value="1"/>
</dbReference>
<accession>A0A6J6N950</accession>
<dbReference type="PANTHER" id="PTHR43261:SF6">
    <property type="entry name" value="ELONGATION FACTOR G-LIKE PROTEIN"/>
    <property type="match status" value="1"/>
</dbReference>
<dbReference type="AlphaFoldDB" id="A0A6J6N950"/>
<dbReference type="GO" id="GO:0005525">
    <property type="term" value="F:GTP binding"/>
    <property type="evidence" value="ECO:0007669"/>
    <property type="project" value="UniProtKB-KW"/>
</dbReference>
<dbReference type="InterPro" id="IPR014721">
    <property type="entry name" value="Ribsml_uS5_D2-typ_fold_subgr"/>
</dbReference>
<dbReference type="Gene3D" id="3.30.70.240">
    <property type="match status" value="1"/>
</dbReference>
<dbReference type="InterPro" id="IPR000640">
    <property type="entry name" value="EFG_V-like"/>
</dbReference>
<dbReference type="CDD" id="cd03713">
    <property type="entry name" value="EFG_mtEFG_C"/>
    <property type="match status" value="1"/>
</dbReference>
<protein>
    <submittedName>
        <fullName evidence="4">Unannotated protein</fullName>
    </submittedName>
</protein>
<sequence>MAFQDAGALALKDAAAKSTINLLEPLMELEVLMPNEHTDAVNSDLLARRGIVTGTESMVGGRSLIRTIVPAAEITRYAIDIRSLTHGTGSYTRNAAGFGAMPSTMAKKILGG</sequence>
<feature type="domain" description="Elongation factor EFG" evidence="3">
    <location>
        <begin position="21"/>
        <end position="109"/>
    </location>
</feature>
<evidence type="ECO:0000256" key="2">
    <source>
        <dbReference type="ARBA" id="ARBA00023134"/>
    </source>
</evidence>
<dbReference type="SUPFAM" id="SSF54980">
    <property type="entry name" value="EF-G C-terminal domain-like"/>
    <property type="match status" value="1"/>
</dbReference>
<evidence type="ECO:0000259" key="3">
    <source>
        <dbReference type="SMART" id="SM00838"/>
    </source>
</evidence>
<organism evidence="4">
    <name type="scientific">freshwater metagenome</name>
    <dbReference type="NCBI Taxonomy" id="449393"/>
    <lineage>
        <taxon>unclassified sequences</taxon>
        <taxon>metagenomes</taxon>
        <taxon>ecological metagenomes</taxon>
    </lineage>
</organism>
<evidence type="ECO:0000256" key="1">
    <source>
        <dbReference type="ARBA" id="ARBA00022741"/>
    </source>
</evidence>
<dbReference type="PANTHER" id="PTHR43261">
    <property type="entry name" value="TRANSLATION ELONGATION FACTOR G-RELATED"/>
    <property type="match status" value="1"/>
</dbReference>